<dbReference type="SUPFAM" id="SSF55486">
    <property type="entry name" value="Metalloproteases ('zincins'), catalytic domain"/>
    <property type="match status" value="1"/>
</dbReference>
<keyword evidence="2 10" id="KW-0645">Protease</keyword>
<evidence type="ECO:0000313" key="11">
    <source>
        <dbReference type="EMBL" id="KAK7092948.1"/>
    </source>
</evidence>
<comment type="cofactor">
    <cofactor evidence="9 10">
        <name>Zn(2+)</name>
        <dbReference type="ChEBI" id="CHEBI:29105"/>
    </cofactor>
    <text evidence="9 10">Binds 1 zinc ion per subunit.</text>
</comment>
<evidence type="ECO:0000256" key="4">
    <source>
        <dbReference type="ARBA" id="ARBA00022801"/>
    </source>
</evidence>
<feature type="binding site" evidence="9">
    <location>
        <position position="234"/>
    </location>
    <ligand>
        <name>Zn(2+)</name>
        <dbReference type="ChEBI" id="CHEBI:29105"/>
        <note>catalytic</note>
    </ligand>
</feature>
<dbReference type="Gene3D" id="2.30.34.10">
    <property type="entry name" value="Leishmanolysin domain 4"/>
    <property type="match status" value="1"/>
</dbReference>
<keyword evidence="6 9" id="KW-0482">Metalloprotease</keyword>
<keyword evidence="5 9" id="KW-0862">Zinc</keyword>
<feature type="binding site" evidence="9">
    <location>
        <position position="238"/>
    </location>
    <ligand>
        <name>Zn(2+)</name>
        <dbReference type="ChEBI" id="CHEBI:29105"/>
        <note>catalytic</note>
    </ligand>
</feature>
<feature type="active site" evidence="8">
    <location>
        <position position="235"/>
    </location>
</feature>
<dbReference type="GO" id="GO:0004222">
    <property type="term" value="F:metalloendopeptidase activity"/>
    <property type="evidence" value="ECO:0007669"/>
    <property type="project" value="UniProtKB-UniRule"/>
</dbReference>
<keyword evidence="4 10" id="KW-0378">Hydrolase</keyword>
<dbReference type="PANTHER" id="PTHR10942">
    <property type="entry name" value="LEISHMANOLYSIN-LIKE PEPTIDASE"/>
    <property type="match status" value="1"/>
</dbReference>
<dbReference type="Proteomes" id="UP001374579">
    <property type="component" value="Unassembled WGS sequence"/>
</dbReference>
<feature type="signal peptide" evidence="10">
    <location>
        <begin position="1"/>
        <end position="20"/>
    </location>
</feature>
<evidence type="ECO:0000256" key="1">
    <source>
        <dbReference type="ARBA" id="ARBA00005860"/>
    </source>
</evidence>
<evidence type="ECO:0000256" key="8">
    <source>
        <dbReference type="PIRSR" id="PIRSR601577-1"/>
    </source>
</evidence>
<protein>
    <recommendedName>
        <fullName evidence="7 10">Leishmanolysin-like peptidase</fullName>
        <ecNumber evidence="10">3.4.24.-</ecNumber>
    </recommendedName>
</protein>
<evidence type="ECO:0000313" key="12">
    <source>
        <dbReference type="Proteomes" id="UP001374579"/>
    </source>
</evidence>
<keyword evidence="3 9" id="KW-0479">Metal-binding</keyword>
<sequence>MMLTVCAVLFAVACTVSVRGSFSAEDHRCTHTFTKQHEVFYDVDIEPEHVIRRRSVDHQLRIHLHFDHSVNNLPLPHSQLIKTEVQKAVKYWQETLMVRATNAPIRLRRQCGSQQVSYSNQRAYCLNKCSPHTVCGEIVIPHDHLEGCYFWIPGTSEYLVDNNAGPGVNETDFILYIASIQSDRCQKGRTVAYAAHCQQERALDRPVAGYFSICPQSISDSWQERQQLLSTMKHEILHALGFTAGLYAFYRDADGNPLTDRSPLTGKPRNFDGKRAMYVWSDKVVGEFVRHNWDTHKGFISKVVSMIVTPKVKEEVRRHFNCPTLEGAELEDQGIDGTAITHWEKRVFENEAMTGTYTQNSVISRITLAMMEDTGWYKADFSKAGDYEWGRGLGCDFVTTSCFHWISTRLARNESIYPYCRRVKRGGLWTDCTHNRHAVALCNLVEYSAELPAQYQYFSENQLDGVAPGQEKKFGGSVMLADYCPYLQEFSWTSEGKTMRGSSCITEANTLNRKINFFGEYYGESSRCFKHHGQWVLYKCDRGHTPQHSGSGCYKVSCDETTGLSVLVANRSYQCYYKGYIHQVNFLQSSGYLHSGSIVCPACTEICPDLGYRCPADQPPRPSHAQDLPIPCTASTPQQSLTLAVVLCLLSLDISPVLLHCRLRPS</sequence>
<dbReference type="Gene3D" id="3.10.170.20">
    <property type="match status" value="1"/>
</dbReference>
<accession>A0AAN9ATF2</accession>
<dbReference type="GO" id="GO:0006508">
    <property type="term" value="P:proteolysis"/>
    <property type="evidence" value="ECO:0007669"/>
    <property type="project" value="UniProtKB-KW"/>
</dbReference>
<comment type="caution">
    <text evidence="11">The sequence shown here is derived from an EMBL/GenBank/DDBJ whole genome shotgun (WGS) entry which is preliminary data.</text>
</comment>
<dbReference type="GO" id="GO:0005737">
    <property type="term" value="C:cytoplasm"/>
    <property type="evidence" value="ECO:0007669"/>
    <property type="project" value="TreeGrafter"/>
</dbReference>
<dbReference type="EMBL" id="JBAMIC010000021">
    <property type="protein sequence ID" value="KAK7092948.1"/>
    <property type="molecule type" value="Genomic_DNA"/>
</dbReference>
<dbReference type="AlphaFoldDB" id="A0AAN9ATF2"/>
<feature type="binding site" evidence="9">
    <location>
        <position position="342"/>
    </location>
    <ligand>
        <name>Zn(2+)</name>
        <dbReference type="ChEBI" id="CHEBI:29105"/>
        <note>catalytic</note>
    </ligand>
</feature>
<dbReference type="Gene3D" id="2.10.55.10">
    <property type="entry name" value="Leishmanolysin domain 3"/>
    <property type="match status" value="1"/>
</dbReference>
<evidence type="ECO:0000256" key="6">
    <source>
        <dbReference type="ARBA" id="ARBA00023049"/>
    </source>
</evidence>
<comment type="similarity">
    <text evidence="1 10">Belongs to the peptidase M8 family.</text>
</comment>
<dbReference type="Pfam" id="PF01457">
    <property type="entry name" value="Peptidase_M8"/>
    <property type="match status" value="1"/>
</dbReference>
<dbReference type="Gene3D" id="3.90.132.10">
    <property type="entry name" value="Leishmanolysin , domain 2"/>
    <property type="match status" value="1"/>
</dbReference>
<keyword evidence="12" id="KW-1185">Reference proteome</keyword>
<dbReference type="EC" id="3.4.24.-" evidence="10"/>
<dbReference type="InterPro" id="IPR001577">
    <property type="entry name" value="Peptidase_M8"/>
</dbReference>
<reference evidence="11 12" key="1">
    <citation type="submission" date="2024-02" db="EMBL/GenBank/DDBJ databases">
        <title>Chromosome-scale genome assembly of the rough periwinkle Littorina saxatilis.</title>
        <authorList>
            <person name="De Jode A."/>
            <person name="Faria R."/>
            <person name="Formenti G."/>
            <person name="Sims Y."/>
            <person name="Smith T.P."/>
            <person name="Tracey A."/>
            <person name="Wood J.M.D."/>
            <person name="Zagrodzka Z.B."/>
            <person name="Johannesson K."/>
            <person name="Butlin R.K."/>
            <person name="Leder E.H."/>
        </authorList>
    </citation>
    <scope>NUCLEOTIDE SEQUENCE [LARGE SCALE GENOMIC DNA]</scope>
    <source>
        <strain evidence="11">Snail1</strain>
        <tissue evidence="11">Muscle</tissue>
    </source>
</reference>
<organism evidence="11 12">
    <name type="scientific">Littorina saxatilis</name>
    <dbReference type="NCBI Taxonomy" id="31220"/>
    <lineage>
        <taxon>Eukaryota</taxon>
        <taxon>Metazoa</taxon>
        <taxon>Spiralia</taxon>
        <taxon>Lophotrochozoa</taxon>
        <taxon>Mollusca</taxon>
        <taxon>Gastropoda</taxon>
        <taxon>Caenogastropoda</taxon>
        <taxon>Littorinimorpha</taxon>
        <taxon>Littorinoidea</taxon>
        <taxon>Littorinidae</taxon>
        <taxon>Littorina</taxon>
    </lineage>
</organism>
<keyword evidence="10" id="KW-0732">Signal</keyword>
<evidence type="ECO:0000256" key="3">
    <source>
        <dbReference type="ARBA" id="ARBA00022723"/>
    </source>
</evidence>
<proteinExistence type="inferred from homology"/>
<gene>
    <name evidence="11" type="ORF">V1264_008619</name>
</gene>
<evidence type="ECO:0000256" key="7">
    <source>
        <dbReference type="ARBA" id="ARBA00039717"/>
    </source>
</evidence>
<evidence type="ECO:0000256" key="9">
    <source>
        <dbReference type="PIRSR" id="PIRSR601577-2"/>
    </source>
</evidence>
<evidence type="ECO:0000256" key="10">
    <source>
        <dbReference type="RuleBase" id="RU366077"/>
    </source>
</evidence>
<dbReference type="FunFam" id="3.90.132.10:FF:000001">
    <property type="entry name" value="leishmanolysin-like peptidase isoform X2"/>
    <property type="match status" value="1"/>
</dbReference>
<dbReference type="GO" id="GO:0007155">
    <property type="term" value="P:cell adhesion"/>
    <property type="evidence" value="ECO:0007669"/>
    <property type="project" value="InterPro"/>
</dbReference>
<evidence type="ECO:0000256" key="5">
    <source>
        <dbReference type="ARBA" id="ARBA00022833"/>
    </source>
</evidence>
<name>A0AAN9ATF2_9CAEN</name>
<dbReference type="GO" id="GO:0046872">
    <property type="term" value="F:metal ion binding"/>
    <property type="evidence" value="ECO:0007669"/>
    <property type="project" value="UniProtKB-KW"/>
</dbReference>
<feature type="chain" id="PRO_5042671560" description="Leishmanolysin-like peptidase" evidence="10">
    <location>
        <begin position="21"/>
        <end position="666"/>
    </location>
</feature>
<evidence type="ECO:0000256" key="2">
    <source>
        <dbReference type="ARBA" id="ARBA00022670"/>
    </source>
</evidence>
<dbReference type="PANTHER" id="PTHR10942:SF0">
    <property type="entry name" value="LEISHMANOLYSIN-LIKE PEPTIDASE"/>
    <property type="match status" value="1"/>
</dbReference>
<dbReference type="GO" id="GO:0016020">
    <property type="term" value="C:membrane"/>
    <property type="evidence" value="ECO:0007669"/>
    <property type="project" value="InterPro"/>
</dbReference>